<organism evidence="2">
    <name type="scientific">Haptolina ericina</name>
    <dbReference type="NCBI Taxonomy" id="156174"/>
    <lineage>
        <taxon>Eukaryota</taxon>
        <taxon>Haptista</taxon>
        <taxon>Haptophyta</taxon>
        <taxon>Prymnesiophyceae</taxon>
        <taxon>Prymnesiales</taxon>
        <taxon>Prymnesiaceae</taxon>
        <taxon>Haptolina</taxon>
    </lineage>
</organism>
<dbReference type="Gene3D" id="3.30.70.890">
    <property type="entry name" value="GHMP kinase, C-terminal domain"/>
    <property type="match status" value="1"/>
</dbReference>
<evidence type="ECO:0000259" key="1">
    <source>
        <dbReference type="Pfam" id="PF18376"/>
    </source>
</evidence>
<dbReference type="InterPro" id="IPR041431">
    <property type="entry name" value="Mvd1_C"/>
</dbReference>
<dbReference type="Pfam" id="PF18376">
    <property type="entry name" value="MDD_C"/>
    <property type="match status" value="1"/>
</dbReference>
<dbReference type="SUPFAM" id="SSF55060">
    <property type="entry name" value="GHMP Kinase, C-terminal domain"/>
    <property type="match status" value="1"/>
</dbReference>
<dbReference type="PANTHER" id="PTHR10977">
    <property type="entry name" value="DIPHOSPHOMEVALONATE DECARBOXYLASE"/>
    <property type="match status" value="1"/>
</dbReference>
<sequence length="190" mass="20620">MQTAVDTSPLLAHRAAEVVPKRMLDMEAAYLARDFPAFAQLAMQDSNQFHATCLDTHPPIFYLNDVSRSVIQFVHAFNTACGEVRLGYTFDAGPNAVLLVLKQHTAQALAAVLHYFPPEVGSEASYVNREQMRVEAGRTGMPVGLADDFPMDPQPGTIKYVYHTDIGPGASVLPSAESLADSDGMPLKQA</sequence>
<reference evidence="2" key="1">
    <citation type="submission" date="2021-01" db="EMBL/GenBank/DDBJ databases">
        <authorList>
            <person name="Corre E."/>
            <person name="Pelletier E."/>
            <person name="Niang G."/>
            <person name="Scheremetjew M."/>
            <person name="Finn R."/>
            <person name="Kale V."/>
            <person name="Holt S."/>
            <person name="Cochrane G."/>
            <person name="Meng A."/>
            <person name="Brown T."/>
            <person name="Cohen L."/>
        </authorList>
    </citation>
    <scope>NUCLEOTIDE SEQUENCE</scope>
    <source>
        <strain evidence="2">CCMP281</strain>
    </source>
</reference>
<name>A0A7S3B010_9EUKA</name>
<dbReference type="GO" id="GO:0019287">
    <property type="term" value="P:isopentenyl diphosphate biosynthetic process, mevalonate pathway"/>
    <property type="evidence" value="ECO:0007669"/>
    <property type="project" value="TreeGrafter"/>
</dbReference>
<dbReference type="GO" id="GO:0005829">
    <property type="term" value="C:cytosol"/>
    <property type="evidence" value="ECO:0007669"/>
    <property type="project" value="TreeGrafter"/>
</dbReference>
<dbReference type="GO" id="GO:0004163">
    <property type="term" value="F:diphosphomevalonate decarboxylase activity"/>
    <property type="evidence" value="ECO:0007669"/>
    <property type="project" value="TreeGrafter"/>
</dbReference>
<gene>
    <name evidence="2" type="ORF">HERI1096_LOCUS21431</name>
</gene>
<evidence type="ECO:0000313" key="2">
    <source>
        <dbReference type="EMBL" id="CAE0120730.1"/>
    </source>
</evidence>
<protein>
    <recommendedName>
        <fullName evidence="1">Mvd1 C-terminal domain-containing protein</fullName>
    </recommendedName>
</protein>
<dbReference type="AlphaFoldDB" id="A0A7S3B010"/>
<proteinExistence type="predicted"/>
<accession>A0A7S3B010</accession>
<dbReference type="PANTHER" id="PTHR10977:SF3">
    <property type="entry name" value="DIPHOSPHOMEVALONATE DECARBOXYLASE"/>
    <property type="match status" value="1"/>
</dbReference>
<dbReference type="InterPro" id="IPR036554">
    <property type="entry name" value="GHMP_kinase_C_sf"/>
</dbReference>
<feature type="domain" description="Mvd1 C-terminal" evidence="1">
    <location>
        <begin position="1"/>
        <end position="172"/>
    </location>
</feature>
<dbReference type="EMBL" id="HBHX01038549">
    <property type="protein sequence ID" value="CAE0120730.1"/>
    <property type="molecule type" value="Transcribed_RNA"/>
</dbReference>